<reference evidence="3 4" key="1">
    <citation type="submission" date="2017-10" db="EMBL/GenBank/DDBJ databases">
        <authorList>
            <person name="Regsiter A."/>
            <person name="William W."/>
        </authorList>
    </citation>
    <scope>NUCLEOTIDE SEQUENCE [LARGE SCALE GENOMIC DNA]</scope>
    <source>
        <strain evidence="1 4">CFBP6984</strain>
        <strain evidence="2 3">CFBP7430</strain>
    </source>
</reference>
<organism evidence="2 3">
    <name type="scientific">Xanthomonas campestris pv. phaseoli</name>
    <dbReference type="NCBI Taxonomy" id="317013"/>
    <lineage>
        <taxon>Bacteria</taxon>
        <taxon>Pseudomonadati</taxon>
        <taxon>Pseudomonadota</taxon>
        <taxon>Gammaproteobacteria</taxon>
        <taxon>Lysobacterales</taxon>
        <taxon>Lysobacteraceae</taxon>
        <taxon>Xanthomonas</taxon>
    </lineage>
</organism>
<dbReference type="AlphaFoldDB" id="A0AB38E8M3"/>
<dbReference type="EMBL" id="OCYS01000158">
    <property type="protein sequence ID" value="SON93103.1"/>
    <property type="molecule type" value="Genomic_DNA"/>
</dbReference>
<name>A0AB38E8M3_XANCH</name>
<protein>
    <submittedName>
        <fullName evidence="2">Uncharacterized protein</fullName>
    </submittedName>
</protein>
<evidence type="ECO:0000313" key="1">
    <source>
        <dbReference type="EMBL" id="SON90250.1"/>
    </source>
</evidence>
<evidence type="ECO:0000313" key="4">
    <source>
        <dbReference type="Proteomes" id="UP000234181"/>
    </source>
</evidence>
<dbReference type="EMBL" id="OCYT01000160">
    <property type="protein sequence ID" value="SON90250.1"/>
    <property type="molecule type" value="Genomic_DNA"/>
</dbReference>
<accession>A0AB38E8M3</accession>
<comment type="caution">
    <text evidence="2">The sequence shown here is derived from an EMBL/GenBank/DDBJ whole genome shotgun (WGS) entry which is preliminary data.</text>
</comment>
<evidence type="ECO:0000313" key="3">
    <source>
        <dbReference type="Proteomes" id="UP000234166"/>
    </source>
</evidence>
<dbReference type="Proteomes" id="UP000234166">
    <property type="component" value="Unassembled WGS sequence"/>
</dbReference>
<sequence length="61" mass="6348">MYGSALHRGCSRARHRAEVNGAQDRGTVALQASTAVFPTENAAACCCVAQQAAAHLGLKLH</sequence>
<evidence type="ECO:0000313" key="2">
    <source>
        <dbReference type="EMBL" id="SON93103.1"/>
    </source>
</evidence>
<dbReference type="Proteomes" id="UP000234181">
    <property type="component" value="Unassembled WGS sequence"/>
</dbReference>
<keyword evidence="4" id="KW-1185">Reference proteome</keyword>
<proteinExistence type="predicted"/>
<gene>
    <name evidence="1" type="ORF">XAP6984_990002</name>
    <name evidence="2" type="ORF">XAP7430_980002</name>
</gene>